<name>K2RNS4_MACPH</name>
<dbReference type="OrthoDB" id="538223at2759"/>
<organism evidence="1 2">
    <name type="scientific">Macrophomina phaseolina (strain MS6)</name>
    <name type="common">Charcoal rot fungus</name>
    <dbReference type="NCBI Taxonomy" id="1126212"/>
    <lineage>
        <taxon>Eukaryota</taxon>
        <taxon>Fungi</taxon>
        <taxon>Dikarya</taxon>
        <taxon>Ascomycota</taxon>
        <taxon>Pezizomycotina</taxon>
        <taxon>Dothideomycetes</taxon>
        <taxon>Dothideomycetes incertae sedis</taxon>
        <taxon>Botryosphaeriales</taxon>
        <taxon>Botryosphaeriaceae</taxon>
        <taxon>Macrophomina</taxon>
    </lineage>
</organism>
<protein>
    <submittedName>
        <fullName evidence="1">Uncharacterized protein</fullName>
    </submittedName>
</protein>
<reference evidence="1 2" key="1">
    <citation type="journal article" date="2012" name="BMC Genomics">
        <title>Tools to kill: Genome of one of the most destructive plant pathogenic fungi Macrophomina phaseolina.</title>
        <authorList>
            <person name="Islam M.S."/>
            <person name="Haque M.S."/>
            <person name="Islam M.M."/>
            <person name="Emdad E.M."/>
            <person name="Halim A."/>
            <person name="Hossen Q.M.M."/>
            <person name="Hossain M.Z."/>
            <person name="Ahmed B."/>
            <person name="Rahim S."/>
            <person name="Rahman M.S."/>
            <person name="Alam M.M."/>
            <person name="Hou S."/>
            <person name="Wan X."/>
            <person name="Saito J.A."/>
            <person name="Alam M."/>
        </authorList>
    </citation>
    <scope>NUCLEOTIDE SEQUENCE [LARGE SCALE GENOMIC DNA]</scope>
    <source>
        <strain evidence="1 2">MS6</strain>
    </source>
</reference>
<proteinExistence type="predicted"/>
<evidence type="ECO:0000313" key="1">
    <source>
        <dbReference type="EMBL" id="EKG11859.1"/>
    </source>
</evidence>
<dbReference type="VEuPathDB" id="FungiDB:MPH_11355"/>
<gene>
    <name evidence="1" type="ORF">MPH_11355</name>
</gene>
<dbReference type="EMBL" id="AHHD01000467">
    <property type="protein sequence ID" value="EKG11859.1"/>
    <property type="molecule type" value="Genomic_DNA"/>
</dbReference>
<dbReference type="InParanoid" id="K2RNS4"/>
<accession>K2RNS4</accession>
<evidence type="ECO:0000313" key="2">
    <source>
        <dbReference type="Proteomes" id="UP000007129"/>
    </source>
</evidence>
<dbReference type="HOGENOM" id="CLU_1669133_0_0_1"/>
<dbReference type="Proteomes" id="UP000007129">
    <property type="component" value="Unassembled WGS sequence"/>
</dbReference>
<dbReference type="AlphaFoldDB" id="K2RNS4"/>
<sequence>MSSDAAFALPPKLPEVELWRDEPTPLLPAALYSLTDLSDADLVQVQDVCESKCDTHRRGECVKPPERWNFAGQNLHAIIMRHIELAKDRQFDPLHFIVTPSNAWATEGVLFVTLDSDEDECVPDAFWVKADESGVCFMNILIGSSDWHGEKDNHALKK</sequence>
<comment type="caution">
    <text evidence="1">The sequence shown here is derived from an EMBL/GenBank/DDBJ whole genome shotgun (WGS) entry which is preliminary data.</text>
</comment>